<dbReference type="EMBL" id="NSLI01000004">
    <property type="protein sequence ID" value="PAX07322.1"/>
    <property type="molecule type" value="Genomic_DNA"/>
</dbReference>
<keyword evidence="5" id="KW-0378">Hydrolase</keyword>
<evidence type="ECO:0000313" key="10">
    <source>
        <dbReference type="Proteomes" id="UP000218151"/>
    </source>
</evidence>
<gene>
    <name evidence="9" type="ORF">CKY28_15005</name>
</gene>
<keyword evidence="1" id="KW-0031">Aminopeptidase</keyword>
<dbReference type="SUPFAM" id="SSF52025">
    <property type="entry name" value="PA domain"/>
    <property type="match status" value="1"/>
</dbReference>
<reference evidence="10" key="1">
    <citation type="submission" date="2017-09" db="EMBL/GenBank/DDBJ databases">
        <authorList>
            <person name="Feng G."/>
            <person name="Zhu H."/>
        </authorList>
    </citation>
    <scope>NUCLEOTIDE SEQUENCE [LARGE SCALE GENOMIC DNA]</scope>
    <source>
        <strain evidence="10">1PNM-20</strain>
    </source>
</reference>
<dbReference type="InterPro" id="IPR007484">
    <property type="entry name" value="Peptidase_M28"/>
</dbReference>
<comment type="caution">
    <text evidence="9">The sequence shown here is derived from an EMBL/GenBank/DDBJ whole genome shotgun (WGS) entry which is preliminary data.</text>
</comment>
<keyword evidence="4 7" id="KW-0732">Signal</keyword>
<proteinExistence type="predicted"/>
<feature type="domain" description="Peptidase M28" evidence="8">
    <location>
        <begin position="289"/>
        <end position="503"/>
    </location>
</feature>
<keyword evidence="10" id="KW-1185">Reference proteome</keyword>
<accession>A0A2A2SDQ7</accession>
<evidence type="ECO:0000256" key="3">
    <source>
        <dbReference type="ARBA" id="ARBA00022723"/>
    </source>
</evidence>
<feature type="signal peptide" evidence="7">
    <location>
        <begin position="1"/>
        <end position="18"/>
    </location>
</feature>
<name>A0A2A2SDQ7_9SPHN</name>
<dbReference type="RefSeq" id="WP_095999145.1">
    <property type="nucleotide sequence ID" value="NZ_NSLI01000004.1"/>
</dbReference>
<dbReference type="Proteomes" id="UP000218151">
    <property type="component" value="Unassembled WGS sequence"/>
</dbReference>
<evidence type="ECO:0000256" key="4">
    <source>
        <dbReference type="ARBA" id="ARBA00022729"/>
    </source>
</evidence>
<dbReference type="Gene3D" id="3.40.630.10">
    <property type="entry name" value="Zn peptidases"/>
    <property type="match status" value="1"/>
</dbReference>
<dbReference type="Gene3D" id="3.50.30.30">
    <property type="match status" value="1"/>
</dbReference>
<evidence type="ECO:0000256" key="5">
    <source>
        <dbReference type="ARBA" id="ARBA00022801"/>
    </source>
</evidence>
<organism evidence="9 10">
    <name type="scientific">Sphingomonas lenta</name>
    <dbReference type="NCBI Taxonomy" id="1141887"/>
    <lineage>
        <taxon>Bacteria</taxon>
        <taxon>Pseudomonadati</taxon>
        <taxon>Pseudomonadota</taxon>
        <taxon>Alphaproteobacteria</taxon>
        <taxon>Sphingomonadales</taxon>
        <taxon>Sphingomonadaceae</taxon>
        <taxon>Sphingomonas</taxon>
    </lineage>
</organism>
<dbReference type="GO" id="GO:0004177">
    <property type="term" value="F:aminopeptidase activity"/>
    <property type="evidence" value="ECO:0007669"/>
    <property type="project" value="UniProtKB-KW"/>
</dbReference>
<dbReference type="GO" id="GO:0006508">
    <property type="term" value="P:proteolysis"/>
    <property type="evidence" value="ECO:0007669"/>
    <property type="project" value="UniProtKB-KW"/>
</dbReference>
<dbReference type="InterPro" id="IPR045175">
    <property type="entry name" value="M28_fam"/>
</dbReference>
<dbReference type="PANTHER" id="PTHR12147">
    <property type="entry name" value="METALLOPEPTIDASE M28 FAMILY MEMBER"/>
    <property type="match status" value="1"/>
</dbReference>
<dbReference type="PANTHER" id="PTHR12147:SF56">
    <property type="entry name" value="AMINOPEPTIDASE YDR415C-RELATED"/>
    <property type="match status" value="1"/>
</dbReference>
<dbReference type="SUPFAM" id="SSF53187">
    <property type="entry name" value="Zn-dependent exopeptidases"/>
    <property type="match status" value="1"/>
</dbReference>
<evidence type="ECO:0000313" key="9">
    <source>
        <dbReference type="EMBL" id="PAX07322.1"/>
    </source>
</evidence>
<evidence type="ECO:0000256" key="7">
    <source>
        <dbReference type="SAM" id="SignalP"/>
    </source>
</evidence>
<dbReference type="InterPro" id="IPR046450">
    <property type="entry name" value="PA_dom_sf"/>
</dbReference>
<keyword evidence="2" id="KW-0645">Protease</keyword>
<keyword evidence="6" id="KW-0862">Zinc</keyword>
<evidence type="ECO:0000256" key="6">
    <source>
        <dbReference type="ARBA" id="ARBA00022833"/>
    </source>
</evidence>
<dbReference type="GO" id="GO:0008235">
    <property type="term" value="F:metalloexopeptidase activity"/>
    <property type="evidence" value="ECO:0007669"/>
    <property type="project" value="InterPro"/>
</dbReference>
<dbReference type="OrthoDB" id="9778250at2"/>
<evidence type="ECO:0000256" key="2">
    <source>
        <dbReference type="ARBA" id="ARBA00022670"/>
    </source>
</evidence>
<feature type="chain" id="PRO_5013240292" evidence="7">
    <location>
        <begin position="19"/>
        <end position="538"/>
    </location>
</feature>
<dbReference type="GO" id="GO:0046872">
    <property type="term" value="F:metal ion binding"/>
    <property type="evidence" value="ECO:0007669"/>
    <property type="project" value="UniProtKB-KW"/>
</dbReference>
<protein>
    <submittedName>
        <fullName evidence="9">Peptidase M28</fullName>
    </submittedName>
</protein>
<keyword evidence="3" id="KW-0479">Metal-binding</keyword>
<sequence length="538" mass="57609">MRFPVVSALLLAAAPLGAQTPSPVQADAIREDVRVMSSDAFQGRGPGERGETMTLAYLKQQFEAAGLQPAGPNGSWFQDVPLIRMDKGALDLQVTAAGRRLPTARARDWSIGTSHEGTASVTDAPVVFAGFGIHAPELGWDDYAGADVRGKVVLILPNDPDFDQETGPFGGRQRSRYAGGKAQAAFARGAVAVLQIHRQALTSWPWQQLWNSDPNPTFRLASAPAPTGPARLTGYVSGDLAAAMFSRGGLDLEALIAQAQRPGFRAVAVPNVSIGGSATVTASPMTTRNFVAKLDGAGRADETVVFGAHWDAYGAGPADATGDTIRNGAVDNAVGTATMIEVARAFARGPRPKRTLLFIGYTSEEDGLLGAYHYVADPLRPLETTAAVFNLDPHLALPATRSVELIGAGRVDLEDDLQRLAGAQGRRIEPEVAPEAGWYQRSDHYAFAQAGVPSLYFRAGRDLATGGRADAVVEQYNSQCYHQRCDEFREEWDMAAAAQDGALVYALAREVADGGRWPEWRSGQEWGAIRAKSRSRRR</sequence>
<dbReference type="AlphaFoldDB" id="A0A2A2SDQ7"/>
<evidence type="ECO:0000256" key="1">
    <source>
        <dbReference type="ARBA" id="ARBA00022438"/>
    </source>
</evidence>
<dbReference type="Pfam" id="PF04389">
    <property type="entry name" value="Peptidase_M28"/>
    <property type="match status" value="1"/>
</dbReference>
<evidence type="ECO:0000259" key="8">
    <source>
        <dbReference type="Pfam" id="PF04389"/>
    </source>
</evidence>